<organism evidence="2 3">
    <name type="scientific">Rheinheimera riviphila</name>
    <dbReference type="NCBI Taxonomy" id="1834037"/>
    <lineage>
        <taxon>Bacteria</taxon>
        <taxon>Pseudomonadati</taxon>
        <taxon>Pseudomonadota</taxon>
        <taxon>Gammaproteobacteria</taxon>
        <taxon>Chromatiales</taxon>
        <taxon>Chromatiaceae</taxon>
        <taxon>Rheinheimera</taxon>
    </lineage>
</organism>
<evidence type="ECO:0000313" key="2">
    <source>
        <dbReference type="EMBL" id="RVU32016.1"/>
    </source>
</evidence>
<dbReference type="Proteomes" id="UP000283077">
    <property type="component" value="Unassembled WGS sequence"/>
</dbReference>
<proteinExistence type="predicted"/>
<reference evidence="2 3" key="1">
    <citation type="submission" date="2019-01" db="EMBL/GenBank/DDBJ databases">
        <authorList>
            <person name="Chen W.-M."/>
        </authorList>
    </citation>
    <scope>NUCLEOTIDE SEQUENCE [LARGE SCALE GENOMIC DNA]</scope>
    <source>
        <strain evidence="2 3">KYPC3</strain>
    </source>
</reference>
<feature type="region of interest" description="Disordered" evidence="1">
    <location>
        <begin position="84"/>
        <end position="114"/>
    </location>
</feature>
<accession>A0A437QBW8</accession>
<evidence type="ECO:0000313" key="3">
    <source>
        <dbReference type="Proteomes" id="UP000283077"/>
    </source>
</evidence>
<gene>
    <name evidence="2" type="ORF">EOE67_19075</name>
</gene>
<sequence length="114" mass="13013">MMQLLTVFLIVVLSVIATTLIIISIKLTDLVTEARASRIAVQNIEADDLFQQGHFSEHQRKEFHHHNTEILTLLQRIEQLLGPKLKTDRPRTSVLTQGESVVNTPQNRFSSNRL</sequence>
<dbReference type="RefSeq" id="WP_127700971.1">
    <property type="nucleotide sequence ID" value="NZ_SACS01000031.1"/>
</dbReference>
<name>A0A437QBW8_9GAMM</name>
<protein>
    <submittedName>
        <fullName evidence="2">Uncharacterized protein</fullName>
    </submittedName>
</protein>
<feature type="compositionally biased region" description="Polar residues" evidence="1">
    <location>
        <begin position="93"/>
        <end position="114"/>
    </location>
</feature>
<evidence type="ECO:0000256" key="1">
    <source>
        <dbReference type="SAM" id="MobiDB-lite"/>
    </source>
</evidence>
<dbReference type="AlphaFoldDB" id="A0A437QBW8"/>
<dbReference type="OrthoDB" id="9841596at2"/>
<dbReference type="EMBL" id="SACS01000031">
    <property type="protein sequence ID" value="RVU32016.1"/>
    <property type="molecule type" value="Genomic_DNA"/>
</dbReference>
<keyword evidence="3" id="KW-1185">Reference proteome</keyword>
<comment type="caution">
    <text evidence="2">The sequence shown here is derived from an EMBL/GenBank/DDBJ whole genome shotgun (WGS) entry which is preliminary data.</text>
</comment>